<organism evidence="4 5">
    <name type="scientific">Synaphobranchus kaupii</name>
    <name type="common">Kaup's arrowtooth eel</name>
    <dbReference type="NCBI Taxonomy" id="118154"/>
    <lineage>
        <taxon>Eukaryota</taxon>
        <taxon>Metazoa</taxon>
        <taxon>Chordata</taxon>
        <taxon>Craniata</taxon>
        <taxon>Vertebrata</taxon>
        <taxon>Euteleostomi</taxon>
        <taxon>Actinopterygii</taxon>
        <taxon>Neopterygii</taxon>
        <taxon>Teleostei</taxon>
        <taxon>Anguilliformes</taxon>
        <taxon>Synaphobranchidae</taxon>
        <taxon>Synaphobranchus</taxon>
    </lineage>
</organism>
<feature type="domain" description="DNA helicase Pif1-like DEAD-box helicase" evidence="3">
    <location>
        <begin position="2"/>
        <end position="133"/>
    </location>
</feature>
<dbReference type="GO" id="GO:0043139">
    <property type="term" value="F:5'-3' DNA helicase activity"/>
    <property type="evidence" value="ECO:0007669"/>
    <property type="project" value="UniProtKB-EC"/>
</dbReference>
<comment type="cofactor">
    <cofactor evidence="1">
        <name>Mg(2+)</name>
        <dbReference type="ChEBI" id="CHEBI:18420"/>
    </cofactor>
</comment>
<dbReference type="OrthoDB" id="272985at2759"/>
<evidence type="ECO:0000313" key="5">
    <source>
        <dbReference type="Proteomes" id="UP001152622"/>
    </source>
</evidence>
<proteinExistence type="inferred from homology"/>
<comment type="caution">
    <text evidence="4">The sequence shown here is derived from an EMBL/GenBank/DDBJ whole genome shotgun (WGS) entry which is preliminary data.</text>
</comment>
<dbReference type="Proteomes" id="UP001152622">
    <property type="component" value="Chromosome 3"/>
</dbReference>
<evidence type="ECO:0000313" key="4">
    <source>
        <dbReference type="EMBL" id="KAJ8369511.1"/>
    </source>
</evidence>
<keyword evidence="1" id="KW-0378">Hydrolase</keyword>
<feature type="compositionally biased region" description="Basic and acidic residues" evidence="2">
    <location>
        <begin position="228"/>
        <end position="237"/>
    </location>
</feature>
<keyword evidence="5" id="KW-1185">Reference proteome</keyword>
<dbReference type="GO" id="GO:0006310">
    <property type="term" value="P:DNA recombination"/>
    <property type="evidence" value="ECO:0007669"/>
    <property type="project" value="UniProtKB-KW"/>
</dbReference>
<dbReference type="GO" id="GO:0006281">
    <property type="term" value="P:DNA repair"/>
    <property type="evidence" value="ECO:0007669"/>
    <property type="project" value="UniProtKB-KW"/>
</dbReference>
<accession>A0A9Q1J6V6</accession>
<reference evidence="4" key="1">
    <citation type="journal article" date="2023" name="Science">
        <title>Genome structures resolve the early diversification of teleost fishes.</title>
        <authorList>
            <person name="Parey E."/>
            <person name="Louis A."/>
            <person name="Montfort J."/>
            <person name="Bouchez O."/>
            <person name="Roques C."/>
            <person name="Iampietro C."/>
            <person name="Lluch J."/>
            <person name="Castinel A."/>
            <person name="Donnadieu C."/>
            <person name="Desvignes T."/>
            <person name="Floi Bucao C."/>
            <person name="Jouanno E."/>
            <person name="Wen M."/>
            <person name="Mejri S."/>
            <person name="Dirks R."/>
            <person name="Jansen H."/>
            <person name="Henkel C."/>
            <person name="Chen W.J."/>
            <person name="Zahm M."/>
            <person name="Cabau C."/>
            <person name="Klopp C."/>
            <person name="Thompson A.W."/>
            <person name="Robinson-Rechavi M."/>
            <person name="Braasch I."/>
            <person name="Lecointre G."/>
            <person name="Bobe J."/>
            <person name="Postlethwait J.H."/>
            <person name="Berthelot C."/>
            <person name="Roest Crollius H."/>
            <person name="Guiguen Y."/>
        </authorList>
    </citation>
    <scope>NUCLEOTIDE SEQUENCE</scope>
    <source>
        <strain evidence="4">WJC10195</strain>
    </source>
</reference>
<name>A0A9Q1J6V6_SYNKA</name>
<dbReference type="EMBL" id="JAINUF010000003">
    <property type="protein sequence ID" value="KAJ8369511.1"/>
    <property type="molecule type" value="Genomic_DNA"/>
</dbReference>
<dbReference type="PANTHER" id="PTHR10492:SF57">
    <property type="entry name" value="ATP-DEPENDENT DNA HELICASE"/>
    <property type="match status" value="1"/>
</dbReference>
<feature type="region of interest" description="Disordered" evidence="2">
    <location>
        <begin position="215"/>
        <end position="243"/>
    </location>
</feature>
<dbReference type="InterPro" id="IPR010285">
    <property type="entry name" value="DNA_helicase_pif1-like_DEAD"/>
</dbReference>
<dbReference type="GO" id="GO:0000723">
    <property type="term" value="P:telomere maintenance"/>
    <property type="evidence" value="ECO:0007669"/>
    <property type="project" value="InterPro"/>
</dbReference>
<keyword evidence="1" id="KW-0233">DNA recombination</keyword>
<evidence type="ECO:0000256" key="1">
    <source>
        <dbReference type="RuleBase" id="RU363044"/>
    </source>
</evidence>
<keyword evidence="1" id="KW-0234">DNA repair</keyword>
<comment type="similarity">
    <text evidence="1">Belongs to the helicase family.</text>
</comment>
<dbReference type="AlphaFoldDB" id="A0A9Q1J6V6"/>
<sequence>MIPIPIFENSVCAIKAESSLAKLIKESRVIIWDEIFSVHRVNIECVETTLGDLMDSDHPWGGKAVLLGWDPRQALPVIKRAGRAQIVKAWIQTSPLYPLMQEHKLKVNMRTDKAENEFSNYLLDLGEGKMKHGESEVQVQITTAYLVKDLKTLISETFPDFQNECGDKENLFKGTVYTPLNKDIRDINDMRVAVFPGDESNFQLTQFWKNGQGEGGTVKGWDTGNGEVWREGVERSRGRSRKR</sequence>
<evidence type="ECO:0000256" key="2">
    <source>
        <dbReference type="SAM" id="MobiDB-lite"/>
    </source>
</evidence>
<comment type="catalytic activity">
    <reaction evidence="1">
        <text>ATP + H2O = ADP + phosphate + H(+)</text>
        <dbReference type="Rhea" id="RHEA:13065"/>
        <dbReference type="ChEBI" id="CHEBI:15377"/>
        <dbReference type="ChEBI" id="CHEBI:15378"/>
        <dbReference type="ChEBI" id="CHEBI:30616"/>
        <dbReference type="ChEBI" id="CHEBI:43474"/>
        <dbReference type="ChEBI" id="CHEBI:456216"/>
        <dbReference type="EC" id="5.6.2.3"/>
    </reaction>
</comment>
<dbReference type="PANTHER" id="PTHR10492">
    <property type="match status" value="1"/>
</dbReference>
<keyword evidence="1" id="KW-0067">ATP-binding</keyword>
<gene>
    <name evidence="4" type="ORF">SKAU_G00095390</name>
</gene>
<protein>
    <recommendedName>
        <fullName evidence="1">ATP-dependent DNA helicase</fullName>
        <ecNumber evidence="1">5.6.2.3</ecNumber>
    </recommendedName>
</protein>
<dbReference type="Pfam" id="PF05970">
    <property type="entry name" value="PIF1"/>
    <property type="match status" value="1"/>
</dbReference>
<dbReference type="GO" id="GO:0005524">
    <property type="term" value="F:ATP binding"/>
    <property type="evidence" value="ECO:0007669"/>
    <property type="project" value="UniProtKB-KW"/>
</dbReference>
<keyword evidence="1" id="KW-0547">Nucleotide-binding</keyword>
<keyword evidence="1" id="KW-0227">DNA damage</keyword>
<dbReference type="EC" id="5.6.2.3" evidence="1"/>
<dbReference type="GO" id="GO:0016787">
    <property type="term" value="F:hydrolase activity"/>
    <property type="evidence" value="ECO:0007669"/>
    <property type="project" value="UniProtKB-KW"/>
</dbReference>
<keyword evidence="1" id="KW-0347">Helicase</keyword>
<evidence type="ECO:0000259" key="3">
    <source>
        <dbReference type="Pfam" id="PF05970"/>
    </source>
</evidence>